<sequence>MPKVSILIPLYNSEKYIADTIQSALNQTYPNIEVIIVDDGSRDNSFSIAKQFESKQVTVLSQKNKGASTARNKAFENCTGELIQYLDADDLLHPDKIKLQVEEYYKHQNPDILLSGTWGRFTLDENQVQWEKQTLNKNYSQPIEWLIDAWNGLGMAQPGTWLTPRKLIEKAGPWNETLSLNDDGEFFSRVILSAEKIIHIAESKVYYRSQLSDSLSQCRSKKAIKSELNSYKLYAKHCLIHTQSIALRKALASNFLNFSYQYHSSFNELVLEAKNEFQSLNIGKMWPVGPRRFKCIAYIIGFENTLKLKQLLRI</sequence>
<protein>
    <submittedName>
        <fullName evidence="2">Chondroitin polymerase</fullName>
    </submittedName>
</protein>
<dbReference type="Proteomes" id="UP000019402">
    <property type="component" value="Unassembled WGS sequence"/>
</dbReference>
<dbReference type="eggNOG" id="COG1216">
    <property type="taxonomic scope" value="Bacteria"/>
</dbReference>
<dbReference type="OrthoDB" id="6307329at2"/>
<feature type="domain" description="Glycosyltransferase 2-like" evidence="1">
    <location>
        <begin position="5"/>
        <end position="150"/>
    </location>
</feature>
<comment type="caution">
    <text evidence="2">The sequence shown here is derived from an EMBL/GenBank/DDBJ whole genome shotgun (WGS) entry which is preliminary data.</text>
</comment>
<keyword evidence="3" id="KW-1185">Reference proteome</keyword>
<dbReference type="PANTHER" id="PTHR22916:SF3">
    <property type="entry name" value="UDP-GLCNAC:BETAGAL BETA-1,3-N-ACETYLGLUCOSAMINYLTRANSFERASE-LIKE PROTEIN 1"/>
    <property type="match status" value="1"/>
</dbReference>
<reference evidence="2 3" key="1">
    <citation type="journal article" date="2014" name="Genome Announc.">
        <title>Draft Genome Sequence of Cytophaga fermentans JCM 21142T, a Facultative Anaerobe Isolated from Marine Mud.</title>
        <authorList>
            <person name="Starns D."/>
            <person name="Oshima K."/>
            <person name="Suda W."/>
            <person name="Iino T."/>
            <person name="Yuki M."/>
            <person name="Inoue J."/>
            <person name="Kitamura K."/>
            <person name="Iida T."/>
            <person name="Darby A."/>
            <person name="Hattori M."/>
            <person name="Ohkuma M."/>
        </authorList>
    </citation>
    <scope>NUCLEOTIDE SEQUENCE [LARGE SCALE GENOMIC DNA]</scope>
    <source>
        <strain evidence="2 3">JCM 21142</strain>
    </source>
</reference>
<dbReference type="GO" id="GO:0016758">
    <property type="term" value="F:hexosyltransferase activity"/>
    <property type="evidence" value="ECO:0007669"/>
    <property type="project" value="UniProtKB-ARBA"/>
</dbReference>
<dbReference type="Pfam" id="PF00535">
    <property type="entry name" value="Glycos_transf_2"/>
    <property type="match status" value="1"/>
</dbReference>
<dbReference type="RefSeq" id="WP_044213995.1">
    <property type="nucleotide sequence ID" value="NZ_BAMD01000061.1"/>
</dbReference>
<dbReference type="STRING" id="869213.GCA_000517085_02137"/>
<evidence type="ECO:0000313" key="2">
    <source>
        <dbReference type="EMBL" id="GAF04933.1"/>
    </source>
</evidence>
<evidence type="ECO:0000259" key="1">
    <source>
        <dbReference type="Pfam" id="PF00535"/>
    </source>
</evidence>
<dbReference type="SUPFAM" id="SSF53448">
    <property type="entry name" value="Nucleotide-diphospho-sugar transferases"/>
    <property type="match status" value="1"/>
</dbReference>
<dbReference type="Gene3D" id="3.90.550.10">
    <property type="entry name" value="Spore Coat Polysaccharide Biosynthesis Protein SpsA, Chain A"/>
    <property type="match status" value="1"/>
</dbReference>
<dbReference type="EMBL" id="BAMD01000061">
    <property type="protein sequence ID" value="GAF04933.1"/>
    <property type="molecule type" value="Genomic_DNA"/>
</dbReference>
<evidence type="ECO:0000313" key="3">
    <source>
        <dbReference type="Proteomes" id="UP000019402"/>
    </source>
</evidence>
<accession>W7YBC5</accession>
<organism evidence="2 3">
    <name type="scientific">Saccharicrinis fermentans DSM 9555 = JCM 21142</name>
    <dbReference type="NCBI Taxonomy" id="869213"/>
    <lineage>
        <taxon>Bacteria</taxon>
        <taxon>Pseudomonadati</taxon>
        <taxon>Bacteroidota</taxon>
        <taxon>Bacteroidia</taxon>
        <taxon>Marinilabiliales</taxon>
        <taxon>Marinilabiliaceae</taxon>
        <taxon>Saccharicrinis</taxon>
    </lineage>
</organism>
<proteinExistence type="predicted"/>
<dbReference type="InterPro" id="IPR029044">
    <property type="entry name" value="Nucleotide-diphossugar_trans"/>
</dbReference>
<dbReference type="PANTHER" id="PTHR22916">
    <property type="entry name" value="GLYCOSYLTRANSFERASE"/>
    <property type="match status" value="1"/>
</dbReference>
<name>W7YBC5_9BACT</name>
<gene>
    <name evidence="2" type="ORF">JCM21142_93656</name>
</gene>
<dbReference type="AlphaFoldDB" id="W7YBC5"/>
<dbReference type="InterPro" id="IPR001173">
    <property type="entry name" value="Glyco_trans_2-like"/>
</dbReference>